<dbReference type="PANTHER" id="PTHR37461:SF1">
    <property type="entry name" value="ANTI-SIGMA-K FACTOR RSKA"/>
    <property type="match status" value="1"/>
</dbReference>
<dbReference type="PANTHER" id="PTHR37461">
    <property type="entry name" value="ANTI-SIGMA-K FACTOR RSKA"/>
    <property type="match status" value="1"/>
</dbReference>
<proteinExistence type="predicted"/>
<protein>
    <recommendedName>
        <fullName evidence="8">Regulator of SigK</fullName>
    </recommendedName>
    <alternativeName>
        <fullName evidence="7">Sigma-K anti-sigma factor RskA</fullName>
    </alternativeName>
</protein>
<keyword evidence="11" id="KW-1185">Reference proteome</keyword>
<dbReference type="RefSeq" id="WP_091949874.1">
    <property type="nucleotide sequence ID" value="NZ_FOSV01000018.1"/>
</dbReference>
<dbReference type="InterPro" id="IPR051474">
    <property type="entry name" value="Anti-sigma-K/W_factor"/>
</dbReference>
<dbReference type="InterPro" id="IPR041916">
    <property type="entry name" value="Anti_sigma_zinc_sf"/>
</dbReference>
<evidence type="ECO:0000256" key="3">
    <source>
        <dbReference type="ARBA" id="ARBA00022475"/>
    </source>
</evidence>
<sequence>MSTGPGKFGPGDGAEAPPFWVEDPDGAAGEYVLGTLDAAERAAFVRALDRTPALRAAVAAWEARLAPLAATAPAMEPDPRVWAGIEAQVAAHPDAQGTDAGGTARIVRLERGLRRWRFGAAAASALAAGLALWIVAGPRPAPDGQQYLAVVDRGGALPALIVRVDLDLGRVHVRSLAAETPPDRSLELWYIHAGTAPRSLGLITDATETLTVPSDLRSDAPDVTLAVTVEPKGGAPGGKATGPVIYSGRLIRE</sequence>
<dbReference type="Proteomes" id="UP000198804">
    <property type="component" value="Unassembled WGS sequence"/>
</dbReference>
<keyword evidence="3" id="KW-1003">Cell membrane</keyword>
<keyword evidence="4" id="KW-0812">Transmembrane</keyword>
<evidence type="ECO:0000259" key="9">
    <source>
        <dbReference type="Pfam" id="PF10099"/>
    </source>
</evidence>
<evidence type="ECO:0000256" key="7">
    <source>
        <dbReference type="ARBA" id="ARBA00029829"/>
    </source>
</evidence>
<reference evidence="11" key="1">
    <citation type="submission" date="2016-10" db="EMBL/GenBank/DDBJ databases">
        <authorList>
            <person name="Varghese N."/>
            <person name="Submissions S."/>
        </authorList>
    </citation>
    <scope>NUCLEOTIDE SEQUENCE [LARGE SCALE GENOMIC DNA]</scope>
    <source>
        <strain evidence="11">CGMCC 1.6474</strain>
    </source>
</reference>
<dbReference type="GO" id="GO:0016989">
    <property type="term" value="F:sigma factor antagonist activity"/>
    <property type="evidence" value="ECO:0007669"/>
    <property type="project" value="TreeGrafter"/>
</dbReference>
<dbReference type="GO" id="GO:0006417">
    <property type="term" value="P:regulation of translation"/>
    <property type="evidence" value="ECO:0007669"/>
    <property type="project" value="TreeGrafter"/>
</dbReference>
<organism evidence="10 11">
    <name type="scientific">Methylorubrum salsuginis</name>
    <dbReference type="NCBI Taxonomy" id="414703"/>
    <lineage>
        <taxon>Bacteria</taxon>
        <taxon>Pseudomonadati</taxon>
        <taxon>Pseudomonadota</taxon>
        <taxon>Alphaproteobacteria</taxon>
        <taxon>Hyphomicrobiales</taxon>
        <taxon>Methylobacteriaceae</taxon>
        <taxon>Methylorubrum</taxon>
    </lineage>
</organism>
<evidence type="ECO:0000313" key="11">
    <source>
        <dbReference type="Proteomes" id="UP000198804"/>
    </source>
</evidence>
<dbReference type="Pfam" id="PF10099">
    <property type="entry name" value="RskA_C"/>
    <property type="match status" value="1"/>
</dbReference>
<evidence type="ECO:0000256" key="2">
    <source>
        <dbReference type="ARBA" id="ARBA00004236"/>
    </source>
</evidence>
<dbReference type="AlphaFoldDB" id="A0A1I4IT34"/>
<comment type="subcellular location">
    <subcellularLocation>
        <location evidence="2">Cell membrane</location>
    </subcellularLocation>
    <subcellularLocation>
        <location evidence="1">Membrane</location>
        <topology evidence="1">Single-pass membrane protein</topology>
    </subcellularLocation>
</comment>
<dbReference type="EMBL" id="FOSV01000018">
    <property type="protein sequence ID" value="SFL57512.1"/>
    <property type="molecule type" value="Genomic_DNA"/>
</dbReference>
<evidence type="ECO:0000256" key="4">
    <source>
        <dbReference type="ARBA" id="ARBA00022692"/>
    </source>
</evidence>
<feature type="domain" description="Anti-sigma K factor RskA C-terminal" evidence="9">
    <location>
        <begin position="121"/>
        <end position="244"/>
    </location>
</feature>
<gene>
    <name evidence="10" type="ORF">SAMN04488125_11848</name>
</gene>
<dbReference type="Gene3D" id="1.10.10.1320">
    <property type="entry name" value="Anti-sigma factor, zinc-finger domain"/>
    <property type="match status" value="1"/>
</dbReference>
<name>A0A1I4IT34_9HYPH</name>
<evidence type="ECO:0000256" key="6">
    <source>
        <dbReference type="ARBA" id="ARBA00023136"/>
    </source>
</evidence>
<keyword evidence="6" id="KW-0472">Membrane</keyword>
<dbReference type="GO" id="GO:0005886">
    <property type="term" value="C:plasma membrane"/>
    <property type="evidence" value="ECO:0007669"/>
    <property type="project" value="UniProtKB-SubCell"/>
</dbReference>
<accession>A0A1I4IT34</accession>
<evidence type="ECO:0000256" key="1">
    <source>
        <dbReference type="ARBA" id="ARBA00004167"/>
    </source>
</evidence>
<evidence type="ECO:0000313" key="10">
    <source>
        <dbReference type="EMBL" id="SFL57512.1"/>
    </source>
</evidence>
<dbReference type="STRING" id="414703.SAMN04488125_11848"/>
<keyword evidence="5" id="KW-1133">Transmembrane helix</keyword>
<evidence type="ECO:0000256" key="5">
    <source>
        <dbReference type="ARBA" id="ARBA00022989"/>
    </source>
</evidence>
<dbReference type="InterPro" id="IPR018764">
    <property type="entry name" value="RskA_C"/>
</dbReference>
<evidence type="ECO:0000256" key="8">
    <source>
        <dbReference type="ARBA" id="ARBA00030803"/>
    </source>
</evidence>
<dbReference type="OrthoDB" id="9816387at2"/>